<evidence type="ECO:0000259" key="2">
    <source>
        <dbReference type="Pfam" id="PF12146"/>
    </source>
</evidence>
<reference evidence="3 4" key="1">
    <citation type="submission" date="2016-11" db="EMBL/GenBank/DDBJ databases">
        <title>The macronuclear genome of Stentor coeruleus: a giant cell with tiny introns.</title>
        <authorList>
            <person name="Slabodnick M."/>
            <person name="Ruby J.G."/>
            <person name="Reiff S.B."/>
            <person name="Swart E.C."/>
            <person name="Gosai S."/>
            <person name="Prabakaran S."/>
            <person name="Witkowska E."/>
            <person name="Larue G.E."/>
            <person name="Fisher S."/>
            <person name="Freeman R.M."/>
            <person name="Gunawardena J."/>
            <person name="Chu W."/>
            <person name="Stover N.A."/>
            <person name="Gregory B.D."/>
            <person name="Nowacki M."/>
            <person name="Derisi J."/>
            <person name="Roy S.W."/>
            <person name="Marshall W.F."/>
            <person name="Sood P."/>
        </authorList>
    </citation>
    <scope>NUCLEOTIDE SEQUENCE [LARGE SCALE GENOMIC DNA]</scope>
    <source>
        <strain evidence="3">WM001</strain>
    </source>
</reference>
<dbReference type="InterPro" id="IPR029058">
    <property type="entry name" value="AB_hydrolase_fold"/>
</dbReference>
<evidence type="ECO:0000256" key="1">
    <source>
        <dbReference type="SAM" id="Phobius"/>
    </source>
</evidence>
<keyword evidence="1" id="KW-0812">Transmembrane</keyword>
<keyword evidence="1" id="KW-1133">Transmembrane helix</keyword>
<feature type="domain" description="Serine aminopeptidase S33" evidence="2">
    <location>
        <begin position="57"/>
        <end position="289"/>
    </location>
</feature>
<dbReference type="PANTHER" id="PTHR11614">
    <property type="entry name" value="PHOSPHOLIPASE-RELATED"/>
    <property type="match status" value="1"/>
</dbReference>
<sequence length="377" mass="42743">MEEDISELLELIHPGETKLIDGLENLVLTWKFLPVSAPNPKNVRIMYRLLKLRELDSPKASLCLVHGFAEHSGRMINLAIFFALEGFEVHMVDLRSYGHSGGARGGHNLLEFQDDIQQMLKQVRPNLPCFLWGHSMGGLLVTTVALNNPQLNFSGVIICAPLYKSSSAELSQVKELVMTNIHDAVEEMVYNSYIAPSCLSKDDLYVRSVINDKKMMPLFGPGLGSSLLLHMKWVMINSRKLIHPVIFYHGDADTLTYLNATEEVYNKCSSNDKTLRKLKGVYHEPHHDLERKEFMMDALNWINAHIGSKNFGNVTGFKIGLPGFPKKSNTWKYGFIGFVVIYLIIAWRVKVRLSPLKLMSLFRYLSKLLWPLALILG</sequence>
<dbReference type="OrthoDB" id="2498029at2759"/>
<dbReference type="SUPFAM" id="SSF53474">
    <property type="entry name" value="alpha/beta-Hydrolases"/>
    <property type="match status" value="1"/>
</dbReference>
<accession>A0A1R2B7S5</accession>
<gene>
    <name evidence="3" type="ORF">SteCoe_28659</name>
</gene>
<evidence type="ECO:0000313" key="3">
    <source>
        <dbReference type="EMBL" id="OMJ72821.1"/>
    </source>
</evidence>
<name>A0A1R2B7S5_9CILI</name>
<keyword evidence="1" id="KW-0472">Membrane</keyword>
<dbReference type="Gene3D" id="3.40.50.1820">
    <property type="entry name" value="alpha/beta hydrolase"/>
    <property type="match status" value="1"/>
</dbReference>
<dbReference type="Proteomes" id="UP000187209">
    <property type="component" value="Unassembled WGS sequence"/>
</dbReference>
<comment type="caution">
    <text evidence="3">The sequence shown here is derived from an EMBL/GenBank/DDBJ whole genome shotgun (WGS) entry which is preliminary data.</text>
</comment>
<evidence type="ECO:0000313" key="4">
    <source>
        <dbReference type="Proteomes" id="UP000187209"/>
    </source>
</evidence>
<keyword evidence="4" id="KW-1185">Reference proteome</keyword>
<organism evidence="3 4">
    <name type="scientific">Stentor coeruleus</name>
    <dbReference type="NCBI Taxonomy" id="5963"/>
    <lineage>
        <taxon>Eukaryota</taxon>
        <taxon>Sar</taxon>
        <taxon>Alveolata</taxon>
        <taxon>Ciliophora</taxon>
        <taxon>Postciliodesmatophora</taxon>
        <taxon>Heterotrichea</taxon>
        <taxon>Heterotrichida</taxon>
        <taxon>Stentoridae</taxon>
        <taxon>Stentor</taxon>
    </lineage>
</organism>
<dbReference type="EMBL" id="MPUH01000871">
    <property type="protein sequence ID" value="OMJ72821.1"/>
    <property type="molecule type" value="Genomic_DNA"/>
</dbReference>
<feature type="transmembrane region" description="Helical" evidence="1">
    <location>
        <begin position="331"/>
        <end position="349"/>
    </location>
</feature>
<proteinExistence type="predicted"/>
<dbReference type="Pfam" id="PF12146">
    <property type="entry name" value="Hydrolase_4"/>
    <property type="match status" value="1"/>
</dbReference>
<dbReference type="AlphaFoldDB" id="A0A1R2B7S5"/>
<protein>
    <recommendedName>
        <fullName evidence="2">Serine aminopeptidase S33 domain-containing protein</fullName>
    </recommendedName>
</protein>
<dbReference type="InterPro" id="IPR022742">
    <property type="entry name" value="Hydrolase_4"/>
</dbReference>
<dbReference type="InterPro" id="IPR051044">
    <property type="entry name" value="MAG_DAG_Lipase"/>
</dbReference>